<dbReference type="Proteomes" id="UP001477870">
    <property type="component" value="Unassembled WGS sequence"/>
</dbReference>
<keyword evidence="1" id="KW-0812">Transmembrane</keyword>
<reference evidence="2 3" key="1">
    <citation type="submission" date="2024-03" db="EMBL/GenBank/DDBJ databases">
        <title>Community enrichment and isolation of bacterial strains for fucoidan degradation.</title>
        <authorList>
            <person name="Sichert A."/>
        </authorList>
    </citation>
    <scope>NUCLEOTIDE SEQUENCE [LARGE SCALE GENOMIC DNA]</scope>
    <source>
        <strain evidence="2 3">AS62</strain>
    </source>
</reference>
<evidence type="ECO:0000256" key="1">
    <source>
        <dbReference type="SAM" id="Phobius"/>
    </source>
</evidence>
<evidence type="ECO:0000313" key="2">
    <source>
        <dbReference type="EMBL" id="MEM5500311.1"/>
    </source>
</evidence>
<protein>
    <submittedName>
        <fullName evidence="2">Uncharacterized protein</fullName>
    </submittedName>
</protein>
<dbReference type="RefSeq" id="WP_342846395.1">
    <property type="nucleotide sequence ID" value="NZ_JBBMQO010000001.1"/>
</dbReference>
<dbReference type="EMBL" id="JBBMQO010000001">
    <property type="protein sequence ID" value="MEM5500311.1"/>
    <property type="molecule type" value="Genomic_DNA"/>
</dbReference>
<accession>A0ABU9T2F5</accession>
<proteinExistence type="predicted"/>
<comment type="caution">
    <text evidence="2">The sequence shown here is derived from an EMBL/GenBank/DDBJ whole genome shotgun (WGS) entry which is preliminary data.</text>
</comment>
<feature type="transmembrane region" description="Helical" evidence="1">
    <location>
        <begin position="12"/>
        <end position="31"/>
    </location>
</feature>
<name>A0ABU9T2F5_9HYPH</name>
<keyword evidence="1" id="KW-0472">Membrane</keyword>
<evidence type="ECO:0000313" key="3">
    <source>
        <dbReference type="Proteomes" id="UP001477870"/>
    </source>
</evidence>
<keyword evidence="3" id="KW-1185">Reference proteome</keyword>
<gene>
    <name evidence="2" type="ORF">WNY59_01770</name>
</gene>
<sequence>MMKTLRHRQIKETVIATMFWPLMWFAFFSVGTMPSFSKQGIEIVICSGDSLQTITVDKNGKPIENDTHHPCDWSMQMHAAVLHQPTFPLAHAVFKDIRLCSHGEAPLLLQDIHYGCNARAPPHSI</sequence>
<organism evidence="2 3">
    <name type="scientific">Ahrensia kielensis</name>
    <dbReference type="NCBI Taxonomy" id="76980"/>
    <lineage>
        <taxon>Bacteria</taxon>
        <taxon>Pseudomonadati</taxon>
        <taxon>Pseudomonadota</taxon>
        <taxon>Alphaproteobacteria</taxon>
        <taxon>Hyphomicrobiales</taxon>
        <taxon>Ahrensiaceae</taxon>
        <taxon>Ahrensia</taxon>
    </lineage>
</organism>
<keyword evidence="1" id="KW-1133">Transmembrane helix</keyword>